<accession>A0A0L0UV80</accession>
<sequence>MSDSLDQHTLNNPADTPSDRVDSDDSIDDCQLHYDTNLKEDLARAFRAIAIPGTFAAWQELPTIPPTGLHVDGIGKIEMPLHEAQVRLLIDKSHQAPSGRRSEALVDASVCNTWEIDGDQLQFHDPAWHAYLLELTKSAATSLGINVLIRSELKKMLIYERGGSFEPHSKNVKTGKNPDVLGTLIICLPSAHTGGEVIVDHNGERKRLNTSNTRQSFACWYSDVTHEVLRIKSGYRCVLTYNLAIQPGPTWSAASANDLQKHLLRKTLKTWLRDTTCSNTQSHLYSALQYQYPETAISLNVLEAEDFVRVQAIRDVTVELPFVIFLALLEKREHGSLDQDGDYDSDSDYQDDCGTHVIDQVLLTRYAVKSLHALDGTTIAKDFDIDMDMCLEEDPFLNTRVAREHYEPNPGNRGPAATHWYRRAALVIVPNGSLAKYLAQCSSGSRYQNNSNTHSVLSYLEQTSLLGSVQKPLLDAISELCKKDSSHYLSPVMMVDILKAALQHSHWVLFHTVGGRHQGNLPISFFDWAKEWLDSLPAADRAEKYRSWIPSLIRSYPYAADRLRVIHRMSDLIVNADIPDEGLSNLWTKELIGECTAPLTPTGEE</sequence>
<proteinExistence type="predicted"/>
<evidence type="ECO:0000256" key="1">
    <source>
        <dbReference type="SAM" id="MobiDB-lite"/>
    </source>
</evidence>
<gene>
    <name evidence="2" type="ORF">PSTG_15633</name>
</gene>
<evidence type="ECO:0000313" key="3">
    <source>
        <dbReference type="Proteomes" id="UP000054564"/>
    </source>
</evidence>
<organism evidence="2 3">
    <name type="scientific">Puccinia striiformis f. sp. tritici PST-78</name>
    <dbReference type="NCBI Taxonomy" id="1165861"/>
    <lineage>
        <taxon>Eukaryota</taxon>
        <taxon>Fungi</taxon>
        <taxon>Dikarya</taxon>
        <taxon>Basidiomycota</taxon>
        <taxon>Pucciniomycotina</taxon>
        <taxon>Pucciniomycetes</taxon>
        <taxon>Pucciniales</taxon>
        <taxon>Pucciniaceae</taxon>
        <taxon>Puccinia</taxon>
    </lineage>
</organism>
<reference evidence="3" key="1">
    <citation type="submission" date="2014-03" db="EMBL/GenBank/DDBJ databases">
        <title>The Genome Sequence of Puccinia striiformis f. sp. tritici PST-78.</title>
        <authorList>
            <consortium name="The Broad Institute Genome Sequencing Platform"/>
            <person name="Cuomo C."/>
            <person name="Hulbert S."/>
            <person name="Chen X."/>
            <person name="Walker B."/>
            <person name="Young S.K."/>
            <person name="Zeng Q."/>
            <person name="Gargeya S."/>
            <person name="Fitzgerald M."/>
            <person name="Haas B."/>
            <person name="Abouelleil A."/>
            <person name="Alvarado L."/>
            <person name="Arachchi H.M."/>
            <person name="Berlin A.M."/>
            <person name="Chapman S.B."/>
            <person name="Goldberg J."/>
            <person name="Griggs A."/>
            <person name="Gujja S."/>
            <person name="Hansen M."/>
            <person name="Howarth C."/>
            <person name="Imamovic A."/>
            <person name="Larimer J."/>
            <person name="McCowan C."/>
            <person name="Montmayeur A."/>
            <person name="Murphy C."/>
            <person name="Neiman D."/>
            <person name="Pearson M."/>
            <person name="Priest M."/>
            <person name="Roberts A."/>
            <person name="Saif S."/>
            <person name="Shea T."/>
            <person name="Sisk P."/>
            <person name="Sykes S."/>
            <person name="Wortman J."/>
            <person name="Nusbaum C."/>
            <person name="Birren B."/>
        </authorList>
    </citation>
    <scope>NUCLEOTIDE SEQUENCE [LARGE SCALE GENOMIC DNA]</scope>
    <source>
        <strain evidence="3">race PST-78</strain>
    </source>
</reference>
<dbReference type="PANTHER" id="PTHR33099:SF7">
    <property type="entry name" value="MYND-TYPE DOMAIN-CONTAINING PROTEIN"/>
    <property type="match status" value="1"/>
</dbReference>
<dbReference type="Proteomes" id="UP000054564">
    <property type="component" value="Unassembled WGS sequence"/>
</dbReference>
<dbReference type="OrthoDB" id="124582at2759"/>
<dbReference type="PANTHER" id="PTHR33099">
    <property type="entry name" value="FE2OG DIOXYGENASE DOMAIN-CONTAINING PROTEIN"/>
    <property type="match status" value="1"/>
</dbReference>
<comment type="caution">
    <text evidence="2">The sequence shown here is derived from an EMBL/GenBank/DDBJ whole genome shotgun (WGS) entry which is preliminary data.</text>
</comment>
<evidence type="ECO:0000313" key="2">
    <source>
        <dbReference type="EMBL" id="KNE90938.1"/>
    </source>
</evidence>
<name>A0A0L0UV80_9BASI</name>
<dbReference type="Gene3D" id="2.60.120.620">
    <property type="entry name" value="q2cbj1_9rhob like domain"/>
    <property type="match status" value="1"/>
</dbReference>
<dbReference type="EMBL" id="AJIL01000228">
    <property type="protein sequence ID" value="KNE90938.1"/>
    <property type="molecule type" value="Genomic_DNA"/>
</dbReference>
<feature type="region of interest" description="Disordered" evidence="1">
    <location>
        <begin position="1"/>
        <end position="27"/>
    </location>
</feature>
<keyword evidence="3" id="KW-1185">Reference proteome</keyword>
<protein>
    <submittedName>
        <fullName evidence="2">Uncharacterized protein</fullName>
    </submittedName>
</protein>
<dbReference type="AlphaFoldDB" id="A0A0L0UV80"/>
<feature type="compositionally biased region" description="Polar residues" evidence="1">
    <location>
        <begin position="1"/>
        <end position="15"/>
    </location>
</feature>